<dbReference type="EMBL" id="JAPTYD010000046">
    <property type="protein sequence ID" value="MCZ0963685.1"/>
    <property type="molecule type" value="Genomic_DNA"/>
</dbReference>
<feature type="domain" description="Spore protein YkvP/CgeB glycosyl transferase-like" evidence="1">
    <location>
        <begin position="184"/>
        <end position="318"/>
    </location>
</feature>
<accession>A0ABT4J9B9</accession>
<gene>
    <name evidence="2" type="ORF">OU682_18965</name>
</gene>
<protein>
    <submittedName>
        <fullName evidence="2">Glycosyltransferase</fullName>
    </submittedName>
</protein>
<dbReference type="Gene3D" id="3.40.50.2000">
    <property type="entry name" value="Glycogen Phosphorylase B"/>
    <property type="match status" value="1"/>
</dbReference>
<dbReference type="Proteomes" id="UP001149822">
    <property type="component" value="Unassembled WGS sequence"/>
</dbReference>
<dbReference type="Pfam" id="PF13524">
    <property type="entry name" value="Glyco_trans_1_2"/>
    <property type="match status" value="1"/>
</dbReference>
<evidence type="ECO:0000313" key="2">
    <source>
        <dbReference type="EMBL" id="MCZ0963685.1"/>
    </source>
</evidence>
<dbReference type="RefSeq" id="WP_268943776.1">
    <property type="nucleotide sequence ID" value="NZ_JAPTYD010000046.1"/>
</dbReference>
<reference evidence="2" key="1">
    <citation type="submission" date="2022-12" db="EMBL/GenBank/DDBJ databases">
        <title>Paracoccus sp. EF6 isolated from a lake water.</title>
        <authorList>
            <person name="Liu H."/>
        </authorList>
    </citation>
    <scope>NUCLEOTIDE SEQUENCE</scope>
    <source>
        <strain evidence="2">EF6</strain>
    </source>
</reference>
<comment type="caution">
    <text evidence="2">The sequence shown here is derived from an EMBL/GenBank/DDBJ whole genome shotgun (WGS) entry which is preliminary data.</text>
</comment>
<sequence>MKILYIGSKSGTSGQRAGALTRLGHKILHFDPASQLPARWATWLHYQGGTGIDQLVSRAIRRAIPAEGAFDLVHVDGGSLIGPRAIEVLRTFGPRISSFNADNPFLDPSPELRRWKIMRRALPLYDVVVTIRRPGVESLMRHHGVRRPITVWQSADEVIHSPTQDVAPKWQSDVCFVGTWMPGREKFMEAMIAAGLNLALYGPRWDRSPNFNMLRPNIRAGYLEGRDYARAIGGARIGLVILNHRNQDLHTNRSIEMPSIGTAICAQRTSYHEELFEEGREALFFEDPIEAAQKCLSLLADPQHLDQIASAGQQKVRKLRLGNEDLMRSIITSAVV</sequence>
<organism evidence="2 3">
    <name type="scientific">Paracoccus benzoatiresistens</name>
    <dbReference type="NCBI Taxonomy" id="2997341"/>
    <lineage>
        <taxon>Bacteria</taxon>
        <taxon>Pseudomonadati</taxon>
        <taxon>Pseudomonadota</taxon>
        <taxon>Alphaproteobacteria</taxon>
        <taxon>Rhodobacterales</taxon>
        <taxon>Paracoccaceae</taxon>
        <taxon>Paracoccus</taxon>
    </lineage>
</organism>
<proteinExistence type="predicted"/>
<name>A0ABT4J9B9_9RHOB</name>
<keyword evidence="3" id="KW-1185">Reference proteome</keyword>
<evidence type="ECO:0000313" key="3">
    <source>
        <dbReference type="Proteomes" id="UP001149822"/>
    </source>
</evidence>
<dbReference type="InterPro" id="IPR055259">
    <property type="entry name" value="YkvP/CgeB_Glyco_trans-like"/>
</dbReference>
<dbReference type="SUPFAM" id="SSF53756">
    <property type="entry name" value="UDP-Glycosyltransferase/glycogen phosphorylase"/>
    <property type="match status" value="1"/>
</dbReference>
<evidence type="ECO:0000259" key="1">
    <source>
        <dbReference type="Pfam" id="PF13524"/>
    </source>
</evidence>